<dbReference type="OrthoDB" id="2660200at2"/>
<dbReference type="RefSeq" id="WP_085493693.1">
    <property type="nucleotide sequence ID" value="NZ_FXAZ01000001.1"/>
</dbReference>
<keyword evidence="2" id="KW-1185">Reference proteome</keyword>
<accession>A0A1X7JHM6</accession>
<dbReference type="EMBL" id="FXAZ01000001">
    <property type="protein sequence ID" value="SMG27208.1"/>
    <property type="molecule type" value="Genomic_DNA"/>
</dbReference>
<dbReference type="InterPro" id="IPR025942">
    <property type="entry name" value="SpoVIF"/>
</dbReference>
<organism evidence="1 2">
    <name type="scientific">Paenibacillus aquistagni</name>
    <dbReference type="NCBI Taxonomy" id="1852522"/>
    <lineage>
        <taxon>Bacteria</taxon>
        <taxon>Bacillati</taxon>
        <taxon>Bacillota</taxon>
        <taxon>Bacilli</taxon>
        <taxon>Bacillales</taxon>
        <taxon>Paenibacillaceae</taxon>
        <taxon>Paenibacillus</taxon>
    </lineage>
</organism>
<dbReference type="AlphaFoldDB" id="A0A1X7JHM6"/>
<dbReference type="Proteomes" id="UP000193834">
    <property type="component" value="Unassembled WGS sequence"/>
</dbReference>
<proteinExistence type="predicted"/>
<evidence type="ECO:0000313" key="2">
    <source>
        <dbReference type="Proteomes" id="UP000193834"/>
    </source>
</evidence>
<dbReference type="Pfam" id="PF14069">
    <property type="entry name" value="SpoVIF"/>
    <property type="match status" value="1"/>
</dbReference>
<dbReference type="STRING" id="1852522.SAMN06295960_1567"/>
<evidence type="ECO:0000313" key="1">
    <source>
        <dbReference type="EMBL" id="SMG27208.1"/>
    </source>
</evidence>
<protein>
    <submittedName>
        <fullName evidence="1">Stage VI sporulation protein F</fullName>
    </submittedName>
</protein>
<name>A0A1X7JHM6_9BACL</name>
<gene>
    <name evidence="1" type="ORF">SAMN06295960_1567</name>
</gene>
<reference evidence="1 2" key="1">
    <citation type="submission" date="2017-04" db="EMBL/GenBank/DDBJ databases">
        <authorList>
            <person name="Afonso C.L."/>
            <person name="Miller P.J."/>
            <person name="Scott M.A."/>
            <person name="Spackman E."/>
            <person name="Goraichik I."/>
            <person name="Dimitrov K.M."/>
            <person name="Suarez D.L."/>
            <person name="Swayne D.E."/>
        </authorList>
    </citation>
    <scope>NUCLEOTIDE SEQUENCE [LARGE SCALE GENOMIC DNA]</scope>
    <source>
        <strain evidence="1 2">11</strain>
    </source>
</reference>
<sequence length="93" mass="10062">MSNGKVPKDALNAINKKVKKPITENQIKKVASSVNASTLQNEAQLRQLIKQVAQMAKVPVTESTVNDIVSTIKKSGMNAGNLESLMGLLMKKK</sequence>